<evidence type="ECO:0000313" key="2">
    <source>
        <dbReference type="Proteomes" id="UP000827897"/>
    </source>
</evidence>
<name>A0AAE9C9K7_9CAUD</name>
<protein>
    <submittedName>
        <fullName evidence="1">Uncharacterized protein</fullName>
    </submittedName>
</protein>
<accession>A0AAE9C9K7</accession>
<organism evidence="1 2">
    <name type="scientific">Arthrobacter phage EastWest</name>
    <dbReference type="NCBI Taxonomy" id="2894292"/>
    <lineage>
        <taxon>Viruses</taxon>
        <taxon>Duplodnaviria</taxon>
        <taxon>Heunggongvirae</taxon>
        <taxon>Uroviricota</taxon>
        <taxon>Caudoviricetes</taxon>
        <taxon>Berryhillviridae</taxon>
        <taxon>Eastwestvirus</taxon>
        <taxon>Eastwestvirus eastwest</taxon>
    </lineage>
</organism>
<gene>
    <name evidence="1" type="primary">53</name>
    <name evidence="1" type="ORF">SEA_EASTWEST_53</name>
</gene>
<keyword evidence="2" id="KW-1185">Reference proteome</keyword>
<evidence type="ECO:0000313" key="1">
    <source>
        <dbReference type="EMBL" id="UGL61936.1"/>
    </source>
</evidence>
<reference evidence="1" key="1">
    <citation type="submission" date="2021-10" db="EMBL/GenBank/DDBJ databases">
        <authorList>
            <person name="Valenzuela N."/>
            <person name="Pablo J."/>
            <person name="Strother B."/>
            <person name="Cravalho Y."/>
            <person name="Barto Z."/>
            <person name="Kane C."/>
            <person name="Chong R.A."/>
            <person name="Kawasaki K."/>
            <person name="Cruz S."/>
            <person name="Porter M.L."/>
            <person name="Pearce R."/>
            <person name="Hohenstein G."/>
            <person name="Li K."/>
            <person name="Kaniho J."/>
            <person name="Sadones M."/>
            <person name="Hamlin F."/>
            <person name="Daniels M."/>
            <person name="McKee K."/>
            <person name="Reed F."/>
            <person name="Donachie S."/>
            <person name="Bollivar D.W."/>
            <person name="Garlena R.A."/>
            <person name="Russell D.A."/>
            <person name="Jacobs-Sera D."/>
            <person name="Hatfull G.F."/>
        </authorList>
    </citation>
    <scope>NUCLEOTIDE SEQUENCE</scope>
</reference>
<proteinExistence type="predicted"/>
<dbReference type="EMBL" id="OK999980">
    <property type="protein sequence ID" value="UGL61936.1"/>
    <property type="molecule type" value="Genomic_DNA"/>
</dbReference>
<sequence>MICDICGVNHKTTHADLSHGIIRLLMHSQELRDWEEWPISGDKIALLEDGKTSLLHLVDWRALGADEDEEQ</sequence>
<dbReference type="Proteomes" id="UP000827897">
    <property type="component" value="Segment"/>
</dbReference>